<name>A0A4R1LCJ8_9BACT</name>
<organism evidence="1 2">
    <name type="scientific">Acidipila rosea</name>
    <dbReference type="NCBI Taxonomy" id="768535"/>
    <lineage>
        <taxon>Bacteria</taxon>
        <taxon>Pseudomonadati</taxon>
        <taxon>Acidobacteriota</taxon>
        <taxon>Terriglobia</taxon>
        <taxon>Terriglobales</taxon>
        <taxon>Acidobacteriaceae</taxon>
        <taxon>Acidipila</taxon>
    </lineage>
</organism>
<dbReference type="InterPro" id="IPR053842">
    <property type="entry name" value="NikA-like"/>
</dbReference>
<proteinExistence type="predicted"/>
<dbReference type="Proteomes" id="UP000295210">
    <property type="component" value="Unassembled WGS sequence"/>
</dbReference>
<reference evidence="1 2" key="1">
    <citation type="submission" date="2019-03" db="EMBL/GenBank/DDBJ databases">
        <title>Genomic Encyclopedia of Type Strains, Phase IV (KMG-IV): sequencing the most valuable type-strain genomes for metagenomic binning, comparative biology and taxonomic classification.</title>
        <authorList>
            <person name="Goeker M."/>
        </authorList>
    </citation>
    <scope>NUCLEOTIDE SEQUENCE [LARGE SCALE GENOMIC DNA]</scope>
    <source>
        <strain evidence="1 2">DSM 103428</strain>
    </source>
</reference>
<evidence type="ECO:0000313" key="2">
    <source>
        <dbReference type="Proteomes" id="UP000295210"/>
    </source>
</evidence>
<dbReference type="Pfam" id="PF21983">
    <property type="entry name" value="NikA-like"/>
    <property type="match status" value="1"/>
</dbReference>
<protein>
    <submittedName>
        <fullName evidence="1">Uncharacterized protein</fullName>
    </submittedName>
</protein>
<sequence length="129" mass="14585">MQSGNITSAHLPQRLRGRVARTRSIGTKLTPDEERKIVAAAEEDGKAPSEWAREILLRAAVHRNSEEMERHIFTELVGLQMLLMNTLEPVLCGERLTREEAATKFRQVQKGKAAQAQELLNRRAEAKEN</sequence>
<keyword evidence="2" id="KW-1185">Reference proteome</keyword>
<gene>
    <name evidence="1" type="ORF">C7378_0915</name>
</gene>
<comment type="caution">
    <text evidence="1">The sequence shown here is derived from an EMBL/GenBank/DDBJ whole genome shotgun (WGS) entry which is preliminary data.</text>
</comment>
<dbReference type="RefSeq" id="WP_165876652.1">
    <property type="nucleotide sequence ID" value="NZ_SMGK01000001.1"/>
</dbReference>
<evidence type="ECO:0000313" key="1">
    <source>
        <dbReference type="EMBL" id="TCK75914.1"/>
    </source>
</evidence>
<dbReference type="AlphaFoldDB" id="A0A4R1LCJ8"/>
<accession>A0A4R1LCJ8</accession>
<dbReference type="EMBL" id="SMGK01000001">
    <property type="protein sequence ID" value="TCK75914.1"/>
    <property type="molecule type" value="Genomic_DNA"/>
</dbReference>